<sequence>MESHGEAGRIQISADTAERLGDAFVLEPRGTIEIKGRGRMATHFLVGERAEHG</sequence>
<evidence type="ECO:0000256" key="3">
    <source>
        <dbReference type="ARBA" id="ARBA00022741"/>
    </source>
</evidence>
<dbReference type="InterPro" id="IPR050401">
    <property type="entry name" value="Cyclic_nucleotide_synthase"/>
</dbReference>
<comment type="caution">
    <text evidence="8">The sequence shown here is derived from an EMBL/GenBank/DDBJ whole genome shotgun (WGS) entry which is preliminary data.</text>
</comment>
<evidence type="ECO:0000256" key="1">
    <source>
        <dbReference type="ARBA" id="ARBA00004370"/>
    </source>
</evidence>
<evidence type="ECO:0000256" key="5">
    <source>
        <dbReference type="ARBA" id="ARBA00023136"/>
    </source>
</evidence>
<keyword evidence="2" id="KW-0812">Transmembrane</keyword>
<organism evidence="8 9">
    <name type="scientific">Hoeflea poritis</name>
    <dbReference type="NCBI Taxonomy" id="2993659"/>
    <lineage>
        <taxon>Bacteria</taxon>
        <taxon>Pseudomonadati</taxon>
        <taxon>Pseudomonadota</taxon>
        <taxon>Alphaproteobacteria</taxon>
        <taxon>Hyphomicrobiales</taxon>
        <taxon>Rhizobiaceae</taxon>
        <taxon>Hoeflea</taxon>
    </lineage>
</organism>
<dbReference type="SUPFAM" id="SSF55073">
    <property type="entry name" value="Nucleotide cyclase"/>
    <property type="match status" value="1"/>
</dbReference>
<reference evidence="8" key="1">
    <citation type="submission" date="2022-11" db="EMBL/GenBank/DDBJ databases">
        <title>Hoeflea poritis sp. nov., isolated from scleractinian coral Porites lutea.</title>
        <authorList>
            <person name="Zhang G."/>
            <person name="Wei Q."/>
            <person name="Cai L."/>
        </authorList>
    </citation>
    <scope>NUCLEOTIDE SEQUENCE</scope>
    <source>
        <strain evidence="8">E7-10</strain>
    </source>
</reference>
<dbReference type="Gene3D" id="3.30.70.1230">
    <property type="entry name" value="Nucleotide cyclase"/>
    <property type="match status" value="1"/>
</dbReference>
<dbReference type="InterPro" id="IPR029787">
    <property type="entry name" value="Nucleotide_cyclase"/>
</dbReference>
<evidence type="ECO:0000259" key="7">
    <source>
        <dbReference type="Pfam" id="PF00211"/>
    </source>
</evidence>
<evidence type="ECO:0000256" key="4">
    <source>
        <dbReference type="ARBA" id="ARBA00022989"/>
    </source>
</evidence>
<dbReference type="PANTHER" id="PTHR11920">
    <property type="entry name" value="GUANYLYL CYCLASE"/>
    <property type="match status" value="1"/>
</dbReference>
<dbReference type="EMBL" id="JAPJZH010000007">
    <property type="protein sequence ID" value="MDA4846339.1"/>
    <property type="molecule type" value="Genomic_DNA"/>
</dbReference>
<feature type="domain" description="Guanylate cyclase" evidence="7">
    <location>
        <begin position="1"/>
        <end position="46"/>
    </location>
</feature>
<dbReference type="RefSeq" id="WP_271090074.1">
    <property type="nucleotide sequence ID" value="NZ_JAPJZH010000007.1"/>
</dbReference>
<gene>
    <name evidence="8" type="ORF">OOZ53_13315</name>
</gene>
<dbReference type="InterPro" id="IPR001054">
    <property type="entry name" value="A/G_cyclase"/>
</dbReference>
<proteinExistence type="predicted"/>
<name>A0ABT4VNZ2_9HYPH</name>
<evidence type="ECO:0000256" key="6">
    <source>
        <dbReference type="ARBA" id="ARBA00023239"/>
    </source>
</evidence>
<evidence type="ECO:0000313" key="9">
    <source>
        <dbReference type="Proteomes" id="UP001148313"/>
    </source>
</evidence>
<dbReference type="PANTHER" id="PTHR11920:SF335">
    <property type="entry name" value="GUANYLATE CYCLASE"/>
    <property type="match status" value="1"/>
</dbReference>
<evidence type="ECO:0000256" key="2">
    <source>
        <dbReference type="ARBA" id="ARBA00022692"/>
    </source>
</evidence>
<comment type="subcellular location">
    <subcellularLocation>
        <location evidence="1">Membrane</location>
    </subcellularLocation>
</comment>
<keyword evidence="4" id="KW-1133">Transmembrane helix</keyword>
<keyword evidence="5" id="KW-0472">Membrane</keyword>
<dbReference type="Proteomes" id="UP001148313">
    <property type="component" value="Unassembled WGS sequence"/>
</dbReference>
<evidence type="ECO:0000313" key="8">
    <source>
        <dbReference type="EMBL" id="MDA4846339.1"/>
    </source>
</evidence>
<protein>
    <recommendedName>
        <fullName evidence="7">Guanylate cyclase domain-containing protein</fullName>
    </recommendedName>
</protein>
<keyword evidence="9" id="KW-1185">Reference proteome</keyword>
<keyword evidence="3" id="KW-0547">Nucleotide-binding</keyword>
<accession>A0ABT4VNZ2</accession>
<dbReference type="Pfam" id="PF00211">
    <property type="entry name" value="Guanylate_cyc"/>
    <property type="match status" value="1"/>
</dbReference>
<keyword evidence="6" id="KW-0456">Lyase</keyword>